<comment type="caution">
    <text evidence="1">The sequence shown here is derived from an EMBL/GenBank/DDBJ whole genome shotgun (WGS) entry which is preliminary data.</text>
</comment>
<name>A0ABQ6C8M3_9BURK</name>
<evidence type="ECO:0008006" key="3">
    <source>
        <dbReference type="Google" id="ProtNLM"/>
    </source>
</evidence>
<accession>A0ABQ6C8M3</accession>
<dbReference type="InterPro" id="IPR036388">
    <property type="entry name" value="WH-like_DNA-bd_sf"/>
</dbReference>
<gene>
    <name evidence="1" type="ORF">GCM10007935_41650</name>
</gene>
<dbReference type="RefSeq" id="WP_234264279.1">
    <property type="nucleotide sequence ID" value="NZ_BSPB01000076.1"/>
</dbReference>
<dbReference type="InterPro" id="IPR036390">
    <property type="entry name" value="WH_DNA-bd_sf"/>
</dbReference>
<dbReference type="EMBL" id="BSPB01000076">
    <property type="protein sequence ID" value="GLS16721.1"/>
    <property type="molecule type" value="Genomic_DNA"/>
</dbReference>
<dbReference type="Gene3D" id="1.10.10.10">
    <property type="entry name" value="Winged helix-like DNA-binding domain superfamily/Winged helix DNA-binding domain"/>
    <property type="match status" value="1"/>
</dbReference>
<reference evidence="2" key="1">
    <citation type="journal article" date="2019" name="Int. J. Syst. Evol. Microbiol.">
        <title>The Global Catalogue of Microorganisms (GCM) 10K type strain sequencing project: providing services to taxonomists for standard genome sequencing and annotation.</title>
        <authorList>
            <consortium name="The Broad Institute Genomics Platform"/>
            <consortium name="The Broad Institute Genome Sequencing Center for Infectious Disease"/>
            <person name="Wu L."/>
            <person name="Ma J."/>
        </authorList>
    </citation>
    <scope>NUCLEOTIDE SEQUENCE [LARGE SCALE GENOMIC DNA]</scope>
    <source>
        <strain evidence="2">NBRC 109341</strain>
    </source>
</reference>
<organism evidence="1 2">
    <name type="scientific">Hydrogenophaga electricum</name>
    <dbReference type="NCBI Taxonomy" id="1230953"/>
    <lineage>
        <taxon>Bacteria</taxon>
        <taxon>Pseudomonadati</taxon>
        <taxon>Pseudomonadota</taxon>
        <taxon>Betaproteobacteria</taxon>
        <taxon>Burkholderiales</taxon>
        <taxon>Comamonadaceae</taxon>
        <taxon>Hydrogenophaga</taxon>
    </lineage>
</organism>
<sequence length="101" mass="11050">MPERLAALIAQAGLQPTRYRLEVLAQFCRFGPTPRGWQDAYAALRQRGVPVAYSSVTRLCVSLVRAGLLQSVPSGGRQYTLRPTAPVIAAWQDVDRADPPS</sequence>
<dbReference type="Proteomes" id="UP001156903">
    <property type="component" value="Unassembled WGS sequence"/>
</dbReference>
<keyword evidence="2" id="KW-1185">Reference proteome</keyword>
<evidence type="ECO:0000313" key="2">
    <source>
        <dbReference type="Proteomes" id="UP001156903"/>
    </source>
</evidence>
<proteinExistence type="predicted"/>
<dbReference type="SUPFAM" id="SSF46785">
    <property type="entry name" value="Winged helix' DNA-binding domain"/>
    <property type="match status" value="1"/>
</dbReference>
<evidence type="ECO:0000313" key="1">
    <source>
        <dbReference type="EMBL" id="GLS16721.1"/>
    </source>
</evidence>
<protein>
    <recommendedName>
        <fullName evidence="3">Fur family transcriptional regulator</fullName>
    </recommendedName>
</protein>